<dbReference type="InterPro" id="IPR051169">
    <property type="entry name" value="NADH-Q_oxidoreductase"/>
</dbReference>
<keyword evidence="4" id="KW-0560">Oxidoreductase</keyword>
<comment type="cofactor">
    <cofactor evidence="1">
        <name>FAD</name>
        <dbReference type="ChEBI" id="CHEBI:57692"/>
    </cofactor>
</comment>
<evidence type="ECO:0000256" key="2">
    <source>
        <dbReference type="ARBA" id="ARBA00022630"/>
    </source>
</evidence>
<evidence type="ECO:0000256" key="3">
    <source>
        <dbReference type="ARBA" id="ARBA00022827"/>
    </source>
</evidence>
<dbReference type="eggNOG" id="COG1252">
    <property type="taxonomic scope" value="Bacteria"/>
</dbReference>
<feature type="domain" description="FAD/NAD(P)-binding" evidence="5">
    <location>
        <begin position="13"/>
        <end position="282"/>
    </location>
</feature>
<keyword evidence="2" id="KW-0285">Flavoprotein</keyword>
<dbReference type="PANTHER" id="PTHR42913">
    <property type="entry name" value="APOPTOSIS-INDUCING FACTOR 1"/>
    <property type="match status" value="1"/>
</dbReference>
<gene>
    <name evidence="6" type="ORF">HY36_10845</name>
</gene>
<keyword evidence="3" id="KW-0274">FAD</keyword>
<dbReference type="STRING" id="1280948.HY36_10845"/>
<evidence type="ECO:0000313" key="6">
    <source>
        <dbReference type="EMBL" id="KCZ57999.1"/>
    </source>
</evidence>
<dbReference type="Proteomes" id="UP000024547">
    <property type="component" value="Unassembled WGS sequence"/>
</dbReference>
<sequence>MALRSLTKRRYPPASITLIDPDTSSVYSGMVPGFVAGHFKQNEIEVDLKRLCSNAGVQFLQDEICALNLKRKQFEGRSGAAYDFDVTSINIGVTSIPPDTCASPSSTPVKPMRKFVDQWLEVRHDLSKGMAIIGGGLGGVELCLAIRHYARTSGIPDDVPITVIDRSEILGSAASSLKKSLARKLSEFRIGVHENTSAHVITPNGVRVSSGETVKAGQIVWATGAHAANWLEESGLATDNGFPMVLPTLQSVSHESVFFAGDTAHFMGESIPKAGVYAVRQGQLLMSNLIAYMSGNSLRSFQPQTDYLKLVSLGGKSAIAEKWGHTLKAPGLWSLKKLIDQSFVRG</sequence>
<dbReference type="OrthoDB" id="9767928at2"/>
<name>A0A059DX44_9PROT</name>
<proteinExistence type="predicted"/>
<evidence type="ECO:0000259" key="5">
    <source>
        <dbReference type="Pfam" id="PF07992"/>
    </source>
</evidence>
<reference evidence="6 7" key="1">
    <citation type="journal article" date="2014" name="Antonie Van Leeuwenhoek">
        <title>Hyphomonas beringensis sp. nov. and Hyphomonas chukchiensis sp. nov., isolated from surface seawater of the Bering Sea and Chukchi Sea.</title>
        <authorList>
            <person name="Li C."/>
            <person name="Lai Q."/>
            <person name="Li G."/>
            <person name="Dong C."/>
            <person name="Wang J."/>
            <person name="Liao Y."/>
            <person name="Shao Z."/>
        </authorList>
    </citation>
    <scope>NUCLEOTIDE SEQUENCE [LARGE SCALE GENOMIC DNA]</scope>
    <source>
        <strain evidence="6 7">22II1-22F38</strain>
    </source>
</reference>
<dbReference type="InterPro" id="IPR017584">
    <property type="entry name" value="Pyridine_nucleo_diS_OxRdtase_N"/>
</dbReference>
<dbReference type="GO" id="GO:0019646">
    <property type="term" value="P:aerobic electron transport chain"/>
    <property type="evidence" value="ECO:0007669"/>
    <property type="project" value="TreeGrafter"/>
</dbReference>
<accession>A0A059DX44</accession>
<evidence type="ECO:0000313" key="7">
    <source>
        <dbReference type="Proteomes" id="UP000024547"/>
    </source>
</evidence>
<dbReference type="NCBIfam" id="TIGR03169">
    <property type="entry name" value="Nterm_to_SelD"/>
    <property type="match status" value="1"/>
</dbReference>
<dbReference type="SUPFAM" id="SSF51905">
    <property type="entry name" value="FAD/NAD(P)-binding domain"/>
    <property type="match status" value="2"/>
</dbReference>
<dbReference type="PANTHER" id="PTHR42913:SF9">
    <property type="entry name" value="SLR1591 PROTEIN"/>
    <property type="match status" value="1"/>
</dbReference>
<keyword evidence="7" id="KW-1185">Reference proteome</keyword>
<protein>
    <recommendedName>
        <fullName evidence="5">FAD/NAD(P)-binding domain-containing protein</fullName>
    </recommendedName>
</protein>
<dbReference type="EMBL" id="AWFH01000062">
    <property type="protein sequence ID" value="KCZ57999.1"/>
    <property type="molecule type" value="Genomic_DNA"/>
</dbReference>
<organism evidence="6 7">
    <name type="scientific">Hyphomonas atlantica</name>
    <dbReference type="NCBI Taxonomy" id="1280948"/>
    <lineage>
        <taxon>Bacteria</taxon>
        <taxon>Pseudomonadati</taxon>
        <taxon>Pseudomonadota</taxon>
        <taxon>Alphaproteobacteria</taxon>
        <taxon>Hyphomonadales</taxon>
        <taxon>Hyphomonadaceae</taxon>
        <taxon>Hyphomonas</taxon>
    </lineage>
</organism>
<evidence type="ECO:0000256" key="4">
    <source>
        <dbReference type="ARBA" id="ARBA00023002"/>
    </source>
</evidence>
<dbReference type="InterPro" id="IPR023753">
    <property type="entry name" value="FAD/NAD-binding_dom"/>
</dbReference>
<dbReference type="GO" id="GO:0003955">
    <property type="term" value="F:NAD(P)H dehydrogenase (quinone) activity"/>
    <property type="evidence" value="ECO:0007669"/>
    <property type="project" value="TreeGrafter"/>
</dbReference>
<evidence type="ECO:0000256" key="1">
    <source>
        <dbReference type="ARBA" id="ARBA00001974"/>
    </source>
</evidence>
<dbReference type="PATRIC" id="fig|1280948.3.peg.3291"/>
<dbReference type="AlphaFoldDB" id="A0A059DX44"/>
<dbReference type="Gene3D" id="3.50.50.100">
    <property type="match status" value="1"/>
</dbReference>
<dbReference type="InterPro" id="IPR036188">
    <property type="entry name" value="FAD/NAD-bd_sf"/>
</dbReference>
<dbReference type="Pfam" id="PF07992">
    <property type="entry name" value="Pyr_redox_2"/>
    <property type="match status" value="1"/>
</dbReference>
<comment type="caution">
    <text evidence="6">The sequence shown here is derived from an EMBL/GenBank/DDBJ whole genome shotgun (WGS) entry which is preliminary data.</text>
</comment>